<dbReference type="Proteomes" id="UP001165190">
    <property type="component" value="Unassembled WGS sequence"/>
</dbReference>
<comment type="caution">
    <text evidence="1">The sequence shown here is derived from an EMBL/GenBank/DDBJ whole genome shotgun (WGS) entry which is preliminary data.</text>
</comment>
<gene>
    <name evidence="1" type="ORF">HRI_002927900</name>
</gene>
<dbReference type="PANTHER" id="PTHR35506:SF1">
    <property type="entry name" value="OS02G0135600 PROTEIN"/>
    <property type="match status" value="1"/>
</dbReference>
<evidence type="ECO:0000313" key="1">
    <source>
        <dbReference type="EMBL" id="GMI92586.1"/>
    </source>
</evidence>
<evidence type="ECO:0000313" key="2">
    <source>
        <dbReference type="Proteomes" id="UP001165190"/>
    </source>
</evidence>
<organism evidence="1 2">
    <name type="scientific">Hibiscus trionum</name>
    <name type="common">Flower of an hour</name>
    <dbReference type="NCBI Taxonomy" id="183268"/>
    <lineage>
        <taxon>Eukaryota</taxon>
        <taxon>Viridiplantae</taxon>
        <taxon>Streptophyta</taxon>
        <taxon>Embryophyta</taxon>
        <taxon>Tracheophyta</taxon>
        <taxon>Spermatophyta</taxon>
        <taxon>Magnoliopsida</taxon>
        <taxon>eudicotyledons</taxon>
        <taxon>Gunneridae</taxon>
        <taxon>Pentapetalae</taxon>
        <taxon>rosids</taxon>
        <taxon>malvids</taxon>
        <taxon>Malvales</taxon>
        <taxon>Malvaceae</taxon>
        <taxon>Malvoideae</taxon>
        <taxon>Hibiscus</taxon>
    </lineage>
</organism>
<dbReference type="OrthoDB" id="1891406at2759"/>
<keyword evidence="2" id="KW-1185">Reference proteome</keyword>
<protein>
    <submittedName>
        <fullName evidence="1">Uncharacterized protein</fullName>
    </submittedName>
</protein>
<reference evidence="1" key="1">
    <citation type="submission" date="2023-05" db="EMBL/GenBank/DDBJ databases">
        <title>Genome and transcriptome analyses reveal genes involved in the formation of fine ridges on petal epidermal cells in Hibiscus trionum.</title>
        <authorList>
            <person name="Koshimizu S."/>
            <person name="Masuda S."/>
            <person name="Ishii T."/>
            <person name="Shirasu K."/>
            <person name="Hoshino A."/>
            <person name="Arita M."/>
        </authorList>
    </citation>
    <scope>NUCLEOTIDE SEQUENCE</scope>
    <source>
        <strain evidence="1">Hamamatsu line</strain>
    </source>
</reference>
<dbReference type="AlphaFoldDB" id="A0A9W7M9Q8"/>
<name>A0A9W7M9Q8_HIBTR</name>
<dbReference type="PANTHER" id="PTHR35506">
    <property type="entry name" value="OS02G0135600 PROTEIN"/>
    <property type="match status" value="1"/>
</dbReference>
<proteinExistence type="predicted"/>
<accession>A0A9W7M9Q8</accession>
<sequence length="106" mass="12145">MSYGCVSKADDPGLSILSTKDEKNTHLSVLFPRQSYTMRGESLRNDVRHHSSMLFAQYQYAVTRKDMVETFSVEDFKEHSGNLTIPADRMLHEVAFKLWKAPKYGA</sequence>
<dbReference type="EMBL" id="BSYR01000024">
    <property type="protein sequence ID" value="GMI92586.1"/>
    <property type="molecule type" value="Genomic_DNA"/>
</dbReference>